<sequence>VTFFCPHISPPFKGYSRSAVYLVHFDNYEDIINLKSDDVIVGVTISQNRVSSGHVKDTRFGRS</sequence>
<accession>A0ACA9SES4</accession>
<reference evidence="1" key="1">
    <citation type="submission" date="2021-06" db="EMBL/GenBank/DDBJ databases">
        <authorList>
            <person name="Kallberg Y."/>
            <person name="Tangrot J."/>
            <person name="Rosling A."/>
        </authorList>
    </citation>
    <scope>NUCLEOTIDE SEQUENCE</scope>
    <source>
        <strain evidence="1">MA461A</strain>
    </source>
</reference>
<proteinExistence type="predicted"/>
<dbReference type="EMBL" id="CAJVQC010115627">
    <property type="protein sequence ID" value="CAG8836752.1"/>
    <property type="molecule type" value="Genomic_DNA"/>
</dbReference>
<name>A0ACA9SES4_9GLOM</name>
<gene>
    <name evidence="1" type="ORF">RPERSI_LOCUS30047</name>
</gene>
<keyword evidence="2" id="KW-1185">Reference proteome</keyword>
<protein>
    <submittedName>
        <fullName evidence="1">20260_t:CDS:1</fullName>
    </submittedName>
</protein>
<organism evidence="1 2">
    <name type="scientific">Racocetra persica</name>
    <dbReference type="NCBI Taxonomy" id="160502"/>
    <lineage>
        <taxon>Eukaryota</taxon>
        <taxon>Fungi</taxon>
        <taxon>Fungi incertae sedis</taxon>
        <taxon>Mucoromycota</taxon>
        <taxon>Glomeromycotina</taxon>
        <taxon>Glomeromycetes</taxon>
        <taxon>Diversisporales</taxon>
        <taxon>Gigasporaceae</taxon>
        <taxon>Racocetra</taxon>
    </lineage>
</organism>
<evidence type="ECO:0000313" key="1">
    <source>
        <dbReference type="EMBL" id="CAG8836752.1"/>
    </source>
</evidence>
<comment type="caution">
    <text evidence="1">The sequence shown here is derived from an EMBL/GenBank/DDBJ whole genome shotgun (WGS) entry which is preliminary data.</text>
</comment>
<feature type="non-terminal residue" evidence="1">
    <location>
        <position position="1"/>
    </location>
</feature>
<dbReference type="Proteomes" id="UP000789920">
    <property type="component" value="Unassembled WGS sequence"/>
</dbReference>
<feature type="non-terminal residue" evidence="1">
    <location>
        <position position="63"/>
    </location>
</feature>
<evidence type="ECO:0000313" key="2">
    <source>
        <dbReference type="Proteomes" id="UP000789920"/>
    </source>
</evidence>